<protein>
    <submittedName>
        <fullName evidence="1">Transposase</fullName>
    </submittedName>
</protein>
<comment type="caution">
    <text evidence="1">The sequence shown here is derived from an EMBL/GenBank/DDBJ whole genome shotgun (WGS) entry which is preliminary data.</text>
</comment>
<accession>A0ABX2FHF6</accession>
<keyword evidence="2" id="KW-1185">Reference proteome</keyword>
<dbReference type="EMBL" id="JAAATY010000045">
    <property type="protein sequence ID" value="NRN70841.1"/>
    <property type="molecule type" value="Genomic_DNA"/>
</dbReference>
<evidence type="ECO:0000313" key="1">
    <source>
        <dbReference type="EMBL" id="NRN70841.1"/>
    </source>
</evidence>
<organism evidence="1 2">
    <name type="scientific">Kibdelosporangium persicum</name>
    <dbReference type="NCBI Taxonomy" id="2698649"/>
    <lineage>
        <taxon>Bacteria</taxon>
        <taxon>Bacillati</taxon>
        <taxon>Actinomycetota</taxon>
        <taxon>Actinomycetes</taxon>
        <taxon>Pseudonocardiales</taxon>
        <taxon>Pseudonocardiaceae</taxon>
        <taxon>Kibdelosporangium</taxon>
    </lineage>
</organism>
<sequence length="457" mass="50735">MNAMWPRVESVLKLGFNDMYQRPPDYGPIVPEAPRGNVLGFQFIVDGPPRHGVQSGELRYFRCSGIGRELLRAMPDLPRVDGRPGTNVLLMSGSSWAGSSSRYHVSVPVGVILLPAEDHLKAVVGGTEMRFEFLQSGAGTETLKLSGADLDERPEIIRRMVTRLGEPDHDGSILERELREWPDARRRILLLVGSYDEAELAADTLHTLSSRWKGRVVRLVSDDAEVVVGNDDERHAPVLRRGDVDTLRHTDAEILVAPLLAVERGHNILNDDKVAAIGSVFFLARPNPRPDDLGLAVHTVNDWLVRFTDSTDFAEHLREATDVDEGASAIRKEARTRWYRALARSLGWSSLGVDRDTVTWDLLVLIWQVIGRLVRGGVPARVVFVDSAFAPETAAGKPADETFATSLLHNIHAVLTPYLTADSTESAHDRYIVDALYRPLWAALDRLLNDRTSECTL</sequence>
<proteinExistence type="predicted"/>
<dbReference type="Proteomes" id="UP000763557">
    <property type="component" value="Unassembled WGS sequence"/>
</dbReference>
<gene>
    <name evidence="1" type="ORF">GC106_81150</name>
</gene>
<name>A0ABX2FHF6_9PSEU</name>
<evidence type="ECO:0000313" key="2">
    <source>
        <dbReference type="Proteomes" id="UP000763557"/>
    </source>
</evidence>
<reference evidence="1 2" key="1">
    <citation type="submission" date="2020-01" db="EMBL/GenBank/DDBJ databases">
        <title>Kibdelosporangium persica a novel Actinomycetes from a hot desert in Iran.</title>
        <authorList>
            <person name="Safaei N."/>
            <person name="Zaburannyi N."/>
            <person name="Mueller R."/>
            <person name="Wink J."/>
        </authorList>
    </citation>
    <scope>NUCLEOTIDE SEQUENCE [LARGE SCALE GENOMIC DNA]</scope>
    <source>
        <strain evidence="1 2">4NS15</strain>
    </source>
</reference>